<reference evidence="4" key="3">
    <citation type="journal article" date="2022" name="BMC Genomics">
        <title>Comparative genome analysis of mycobacteria focusing on tRNA and non-coding RNA.</title>
        <authorList>
            <person name="Behra P.R.K."/>
            <person name="Pettersson B.M.F."/>
            <person name="Ramesh M."/>
            <person name="Das S."/>
            <person name="Dasgupta S."/>
            <person name="Kirsebom L.A."/>
        </authorList>
    </citation>
    <scope>NUCLEOTIDE SEQUENCE</scope>
    <source>
        <strain evidence="4">DSM 44203</strain>
    </source>
</reference>
<reference evidence="4" key="2">
    <citation type="submission" date="2020-07" db="EMBL/GenBank/DDBJ databases">
        <authorList>
            <person name="Pettersson B.M.F."/>
            <person name="Behra P.R.K."/>
            <person name="Ramesh M."/>
            <person name="Das S."/>
            <person name="Dasgupta S."/>
            <person name="Kirsebom L.A."/>
        </authorList>
    </citation>
    <scope>NUCLEOTIDE SEQUENCE</scope>
    <source>
        <strain evidence="4">DSM 44203</strain>
    </source>
</reference>
<sequence>MDVSIIETSGLGDRSYLISHGDVAVAIDPQRDIDRVLAVAGRRKARITHVLETHLHNDYLTGGLELSRTVGAEYVVPAGDDVSYARRAVSDGDVIDAGPIQLEAVHTPGHTHHHISYVLRDDNDDVHGVFTGGSMLFGTTGRTDLIGADATEELARAQYHSVHKLADRLPADTPVYPTHGFGSFCSATPASGDESTIGEQRHTNPALTQDEQAYVDELLAGLSAYPAYYAHMGVINSRGPAPVDLTPPEPIDPAELRRRLEAREWVVDLRSRTAFAAGHLQGSLGFELSGSFVSYFGWLYDWGAPVTLIGESPEQIADAKRELVRIGVDLLTGAATGDIDELRDGFPLGSYSVADFGRLAQRRRTEAVAVLDVRQTHEYESERIPSAVNIPLHELPKRLNEVPPSTVWVHCASGYRASIAASFLDRAGHDVVLIDDDFDNATAQGLTTRT</sequence>
<evidence type="ECO:0000256" key="1">
    <source>
        <dbReference type="ARBA" id="ARBA00022723"/>
    </source>
</evidence>
<dbReference type="InterPro" id="IPR036866">
    <property type="entry name" value="RibonucZ/Hydroxyglut_hydro"/>
</dbReference>
<dbReference type="PROSITE" id="PS50206">
    <property type="entry name" value="RHODANESE_3"/>
    <property type="match status" value="1"/>
</dbReference>
<organism evidence="4 6">
    <name type="scientific">Mycolicibacterium novocastrense</name>
    <name type="common">Mycobacterium novocastrense</name>
    <dbReference type="NCBI Taxonomy" id="59813"/>
    <lineage>
        <taxon>Bacteria</taxon>
        <taxon>Bacillati</taxon>
        <taxon>Actinomycetota</taxon>
        <taxon>Actinomycetes</taxon>
        <taxon>Mycobacteriales</taxon>
        <taxon>Mycobacteriaceae</taxon>
        <taxon>Mycolicibacterium</taxon>
    </lineage>
</organism>
<dbReference type="GO" id="GO:0050313">
    <property type="term" value="F:sulfur dioxygenase activity"/>
    <property type="evidence" value="ECO:0007669"/>
    <property type="project" value="InterPro"/>
</dbReference>
<dbReference type="SUPFAM" id="SSF56281">
    <property type="entry name" value="Metallo-hydrolase/oxidoreductase"/>
    <property type="match status" value="1"/>
</dbReference>
<accession>A0AAW5SPT5</accession>
<dbReference type="Gene3D" id="3.40.250.10">
    <property type="entry name" value="Rhodanese-like domain"/>
    <property type="match status" value="2"/>
</dbReference>
<dbReference type="Pfam" id="PF00581">
    <property type="entry name" value="Rhodanese"/>
    <property type="match status" value="1"/>
</dbReference>
<name>A0AAW5SPT5_MYCNV</name>
<evidence type="ECO:0000259" key="2">
    <source>
        <dbReference type="PROSITE" id="PS50206"/>
    </source>
</evidence>
<dbReference type="GO" id="GO:0006749">
    <property type="term" value="P:glutathione metabolic process"/>
    <property type="evidence" value="ECO:0007669"/>
    <property type="project" value="InterPro"/>
</dbReference>
<evidence type="ECO:0000313" key="3">
    <source>
        <dbReference type="EMBL" id="GAT12573.1"/>
    </source>
</evidence>
<dbReference type="Proteomes" id="UP001207528">
    <property type="component" value="Unassembled WGS sequence"/>
</dbReference>
<dbReference type="PANTHER" id="PTHR43084">
    <property type="entry name" value="PERSULFIDE DIOXYGENASE ETHE1"/>
    <property type="match status" value="1"/>
</dbReference>
<dbReference type="EMBL" id="JACKTI010000047">
    <property type="protein sequence ID" value="MCV7025456.1"/>
    <property type="molecule type" value="Genomic_DNA"/>
</dbReference>
<dbReference type="SUPFAM" id="SSF52821">
    <property type="entry name" value="Rhodanese/Cell cycle control phosphatase"/>
    <property type="match status" value="2"/>
</dbReference>
<feature type="domain" description="Rhodanese" evidence="2">
    <location>
        <begin position="364"/>
        <end position="450"/>
    </location>
</feature>
<proteinExistence type="predicted"/>
<dbReference type="CDD" id="cd07724">
    <property type="entry name" value="POD-like_MBL-fold"/>
    <property type="match status" value="1"/>
</dbReference>
<dbReference type="InterPro" id="IPR044528">
    <property type="entry name" value="POD-like_MBL-fold"/>
</dbReference>
<dbReference type="PANTHER" id="PTHR43084:SF1">
    <property type="entry name" value="PERSULFIDE DIOXYGENASE ETHE1, MITOCHONDRIAL"/>
    <property type="match status" value="1"/>
</dbReference>
<dbReference type="SMART" id="SM00849">
    <property type="entry name" value="Lactamase_B"/>
    <property type="match status" value="1"/>
</dbReference>
<dbReference type="GO" id="GO:0070813">
    <property type="term" value="P:hydrogen sulfide metabolic process"/>
    <property type="evidence" value="ECO:0007669"/>
    <property type="project" value="TreeGrafter"/>
</dbReference>
<comment type="caution">
    <text evidence="4">The sequence shown here is derived from an EMBL/GenBank/DDBJ whole genome shotgun (WGS) entry which is preliminary data.</text>
</comment>
<dbReference type="AlphaFoldDB" id="A0AAW5SPT5"/>
<protein>
    <submittedName>
        <fullName evidence="4">MBL fold metallo-hydrolase</fullName>
    </submittedName>
    <submittedName>
        <fullName evidence="3">Zn-dependent hydrolase</fullName>
    </submittedName>
</protein>
<dbReference type="EMBL" id="BCTA01000094">
    <property type="protein sequence ID" value="GAT12573.1"/>
    <property type="molecule type" value="Genomic_DNA"/>
</dbReference>
<dbReference type="CDD" id="cd00158">
    <property type="entry name" value="RHOD"/>
    <property type="match status" value="1"/>
</dbReference>
<reference evidence="3 5" key="1">
    <citation type="journal article" date="2016" name="Genome Announc.">
        <title>Draft Genome Sequences of Five Rapidly Growing Mycobacterium Species, M. thermoresistibile, M. fortuitum subsp. acetamidolyticum, M. canariasense, M. brisbanense, and M. novocastrense.</title>
        <authorList>
            <person name="Katahira K."/>
            <person name="Ogura Y."/>
            <person name="Gotoh Y."/>
            <person name="Hayashi T."/>
        </authorList>
    </citation>
    <scope>NUCLEOTIDE SEQUENCE [LARGE SCALE GENOMIC DNA]</scope>
    <source>
        <strain evidence="3 5">JCM18114</strain>
    </source>
</reference>
<dbReference type="Proteomes" id="UP000069773">
    <property type="component" value="Unassembled WGS sequence"/>
</dbReference>
<dbReference type="SMART" id="SM00450">
    <property type="entry name" value="RHOD"/>
    <property type="match status" value="1"/>
</dbReference>
<dbReference type="Pfam" id="PF00753">
    <property type="entry name" value="Lactamase_B"/>
    <property type="match status" value="1"/>
</dbReference>
<gene>
    <name evidence="4" type="ORF">H7I77_19220</name>
    <name evidence="3" type="ORF">RMCN_5706</name>
</gene>
<keyword evidence="5" id="KW-1185">Reference proteome</keyword>
<dbReference type="InterPro" id="IPR001763">
    <property type="entry name" value="Rhodanese-like_dom"/>
</dbReference>
<dbReference type="Gene3D" id="3.60.15.10">
    <property type="entry name" value="Ribonuclease Z/Hydroxyacylglutathione hydrolase-like"/>
    <property type="match status" value="1"/>
</dbReference>
<evidence type="ECO:0000313" key="5">
    <source>
        <dbReference type="Proteomes" id="UP000069773"/>
    </source>
</evidence>
<dbReference type="InterPro" id="IPR001279">
    <property type="entry name" value="Metallo-B-lactamas"/>
</dbReference>
<dbReference type="InterPro" id="IPR051682">
    <property type="entry name" value="Mito_Persulfide_Diox"/>
</dbReference>
<dbReference type="RefSeq" id="WP_067396363.1">
    <property type="nucleotide sequence ID" value="NZ_BCTA01000094.1"/>
</dbReference>
<evidence type="ECO:0000313" key="6">
    <source>
        <dbReference type="Proteomes" id="UP001207528"/>
    </source>
</evidence>
<dbReference type="GO" id="GO:0046872">
    <property type="term" value="F:metal ion binding"/>
    <property type="evidence" value="ECO:0007669"/>
    <property type="project" value="UniProtKB-KW"/>
</dbReference>
<keyword evidence="3" id="KW-0378">Hydrolase</keyword>
<evidence type="ECO:0000313" key="4">
    <source>
        <dbReference type="EMBL" id="MCV7025456.1"/>
    </source>
</evidence>
<dbReference type="InterPro" id="IPR036873">
    <property type="entry name" value="Rhodanese-like_dom_sf"/>
</dbReference>
<keyword evidence="1" id="KW-0479">Metal-binding</keyword>
<dbReference type="GO" id="GO:0016787">
    <property type="term" value="F:hydrolase activity"/>
    <property type="evidence" value="ECO:0007669"/>
    <property type="project" value="UniProtKB-KW"/>
</dbReference>